<organism evidence="3 4">
    <name type="scientific">Brevundimonas phage vB_BpoS-Gurke</name>
    <dbReference type="NCBI Taxonomy" id="2948599"/>
    <lineage>
        <taxon>Viruses</taxon>
        <taxon>Duplodnaviria</taxon>
        <taxon>Heunggongvirae</taxon>
        <taxon>Uroviricota</taxon>
        <taxon>Caudoviricetes</taxon>
        <taxon>Jeanschmidtviridae</taxon>
        <taxon>Kikimoravirus</taxon>
        <taxon>Kikimoravirus gurke</taxon>
    </lineage>
</organism>
<dbReference type="EMBL" id="ON529850">
    <property type="protein sequence ID" value="UTC28094.1"/>
    <property type="molecule type" value="Genomic_DNA"/>
</dbReference>
<name>A0A9E7N490_9CAUD</name>
<protein>
    <submittedName>
        <fullName evidence="3">Uncharacterized protein</fullName>
    </submittedName>
</protein>
<keyword evidence="4" id="KW-1185">Reference proteome</keyword>
<evidence type="ECO:0000256" key="2">
    <source>
        <dbReference type="SAM" id="MobiDB-lite"/>
    </source>
</evidence>
<feature type="coiled-coil region" evidence="1">
    <location>
        <begin position="52"/>
        <end position="82"/>
    </location>
</feature>
<gene>
    <name evidence="3" type="ORF">GURKE_00620</name>
</gene>
<reference evidence="3" key="1">
    <citation type="submission" date="2022-04" db="EMBL/GenBank/DDBJ databases">
        <authorList>
            <person name="Friedrich I."/>
            <person name="Schneider D."/>
            <person name="Poehlein A."/>
            <person name="Hertel R."/>
            <person name="Daniel R."/>
        </authorList>
    </citation>
    <scope>NUCLEOTIDE SEQUENCE</scope>
</reference>
<evidence type="ECO:0000313" key="3">
    <source>
        <dbReference type="EMBL" id="UTC28094.1"/>
    </source>
</evidence>
<evidence type="ECO:0000256" key="1">
    <source>
        <dbReference type="SAM" id="Coils"/>
    </source>
</evidence>
<keyword evidence="1" id="KW-0175">Coiled coil</keyword>
<feature type="region of interest" description="Disordered" evidence="2">
    <location>
        <begin position="1"/>
        <end position="20"/>
    </location>
</feature>
<proteinExistence type="predicted"/>
<accession>A0A9E7N490</accession>
<dbReference type="Proteomes" id="UP001055634">
    <property type="component" value="Segment"/>
</dbReference>
<evidence type="ECO:0000313" key="4">
    <source>
        <dbReference type="Proteomes" id="UP001055634"/>
    </source>
</evidence>
<sequence length="181" mass="19699">MNSDMPSPEIPLHPNDPAFARDQPWARRAFRYPGLTEATKTMIANLRTGPVGESDAERAKRLEQQANALQAELAAKAELAERLTPLVDSLVGLLAPDQGQGLTRQERILFAVASAIQARLGDPAPPAARSLSGDGEHTIDSNRAWLARQLYDTRLSNEEAYGIVAYHPCISDQYEGDTAHG</sequence>